<dbReference type="InParanoid" id="A0A096P8P1"/>
<evidence type="ECO:0000313" key="3">
    <source>
        <dbReference type="Proteomes" id="UP000009170"/>
    </source>
</evidence>
<organism evidence="2 3">
    <name type="scientific">Ostreococcus tauri</name>
    <name type="common">Marine green alga</name>
    <dbReference type="NCBI Taxonomy" id="70448"/>
    <lineage>
        <taxon>Eukaryota</taxon>
        <taxon>Viridiplantae</taxon>
        <taxon>Chlorophyta</taxon>
        <taxon>Mamiellophyceae</taxon>
        <taxon>Mamiellales</taxon>
        <taxon>Bathycoccaceae</taxon>
        <taxon>Ostreococcus</taxon>
    </lineage>
</organism>
<dbReference type="EMBL" id="CAID01000016">
    <property type="protein sequence ID" value="CEG00355.1"/>
    <property type="molecule type" value="Genomic_DNA"/>
</dbReference>
<feature type="region of interest" description="Disordered" evidence="1">
    <location>
        <begin position="174"/>
        <end position="269"/>
    </location>
</feature>
<reference evidence="3" key="1">
    <citation type="journal article" date="2006" name="Proc. Natl. Acad. Sci. U.S.A.">
        <title>Genome analysis of the smallest free-living eukaryote Ostreococcus tauri unveils many unique features.</title>
        <authorList>
            <person name="Derelle E."/>
            <person name="Ferraz C."/>
            <person name="Rombauts S."/>
            <person name="Rouze P."/>
            <person name="Worden A.Z."/>
            <person name="Robbens S."/>
            <person name="Partensky F."/>
            <person name="Degroeve S."/>
            <person name="Echeynie S."/>
            <person name="Cooke R."/>
            <person name="Saeys Y."/>
            <person name="Wuyts J."/>
            <person name="Jabbari K."/>
            <person name="Bowler C."/>
            <person name="Panaud O."/>
            <person name="Piegu B."/>
            <person name="Ball S.G."/>
            <person name="Ral J.-P."/>
            <person name="Bouget F.-Y."/>
            <person name="Piganeau G."/>
            <person name="De Baets B."/>
            <person name="Picard A."/>
            <person name="Delseny M."/>
            <person name="Demaille J."/>
            <person name="Van de Peer Y."/>
            <person name="Moreau H."/>
        </authorList>
    </citation>
    <scope>NUCLEOTIDE SEQUENCE [LARGE SCALE GENOMIC DNA]</scope>
    <source>
        <strain evidence="3">OTTH 0595 / CCAP 157/2 / RCC745</strain>
    </source>
</reference>
<sequence>MSHSRGDRVYVEDVTDDFASLTRARASNATRVRGVPASNSASVSNGSSSYVPLHRSTTLDRSASRAHQKTYDAVGSASRGFTYVASAESDTTSGEMTFMEELATRRRASGAAGASVSAEKKDSLRIREAEAHVAERNDGGGRDFAASFRSIERLATMRDVGQAVHDGAIPKVSPVKSVASPEESPAKSSEGSFAFRNAGGFFGQGSKSPPEVASLPPRTPSRADKSEREEFVSPTSSATPTPVKAPWTPSPMRTPLGTRIPPNSPASARTRRNLEAQMRRAAAWAAGEDTLAQRGDRDKGVSKLFEAKHGLGAKLFRLLVAGGHVKAFLKTLDSARIEKAHGGGAKLAIVALATNCGIQAAHNMILAISSKIGQRLLRRISVPQAMARRAAPLLLPATLASMGRSNAVGARGAISEAAAIVVPPLSLISFIGAMWPIPGGQLAGEVREHRGMLYHEVFLDALPWVNGFFRRLQPVTNALAIMASYELVSTGEVYAENGGFALALASILSFAATPPSNKVTVNFREVKATTNMVFLLSMSYAECAWRETTVWRQYLNKRQGGLEGVHGVDRERGGALAGIGGFTRAASRLPLLRGVSKGKRDDTRGRRRDGRRRIPDKRSTRKHRSVESEASDGLVERALERLPVLGPVLIILSGFVF</sequence>
<protein>
    <submittedName>
        <fullName evidence="2">Unnamed product</fullName>
    </submittedName>
</protein>
<feature type="compositionally biased region" description="Low complexity" evidence="1">
    <location>
        <begin position="34"/>
        <end position="49"/>
    </location>
</feature>
<reference evidence="2 3" key="2">
    <citation type="journal article" date="2014" name="BMC Genomics">
        <title>An improved genome of the model marine alga Ostreococcus tauri unfolds by assessing Illumina de novo assemblies.</title>
        <authorList>
            <person name="Blanc-Mathieu R."/>
            <person name="Verhelst B."/>
            <person name="Derelle E."/>
            <person name="Rombauts S."/>
            <person name="Bouget F.Y."/>
            <person name="Carre I."/>
            <person name="Chateau A."/>
            <person name="Eyre-Walker A."/>
            <person name="Grimsley N."/>
            <person name="Moreau H."/>
            <person name="Piegu B."/>
            <person name="Rivals E."/>
            <person name="Schackwitz W."/>
            <person name="Van de Peer Y."/>
            <person name="Piganeau G."/>
        </authorList>
    </citation>
    <scope>NUCLEOTIDE SEQUENCE [LARGE SCALE GENOMIC DNA]</scope>
    <source>
        <strain evidence="3">OTTH 0595 / CCAP 157/2 / RCC745</strain>
    </source>
</reference>
<evidence type="ECO:0000256" key="1">
    <source>
        <dbReference type="SAM" id="MobiDB-lite"/>
    </source>
</evidence>
<dbReference type="AlphaFoldDB" id="A0A096P8P1"/>
<feature type="region of interest" description="Disordered" evidence="1">
    <location>
        <begin position="596"/>
        <end position="628"/>
    </location>
</feature>
<comment type="caution">
    <text evidence="2">The sequence shown here is derived from an EMBL/GenBank/DDBJ whole genome shotgun (WGS) entry which is preliminary data.</text>
</comment>
<feature type="compositionally biased region" description="Low complexity" evidence="1">
    <location>
        <begin position="177"/>
        <end position="192"/>
    </location>
</feature>
<gene>
    <name evidence="2" type="ORF">OT_ostta16g01430</name>
</gene>
<feature type="compositionally biased region" description="Basic and acidic residues" evidence="1">
    <location>
        <begin position="221"/>
        <end position="231"/>
    </location>
</feature>
<dbReference type="Proteomes" id="UP000009170">
    <property type="component" value="Unassembled WGS sequence"/>
</dbReference>
<dbReference type="KEGG" id="ota:OT_ostta16g01430"/>
<dbReference type="GeneID" id="9830966"/>
<feature type="region of interest" description="Disordered" evidence="1">
    <location>
        <begin position="32"/>
        <end position="64"/>
    </location>
</feature>
<accession>A0A096P8P1</accession>
<keyword evidence="3" id="KW-1185">Reference proteome</keyword>
<proteinExistence type="predicted"/>
<evidence type="ECO:0000313" key="2">
    <source>
        <dbReference type="EMBL" id="CEG00355.1"/>
    </source>
</evidence>
<name>A0A096P8P1_OSTTA</name>
<dbReference type="RefSeq" id="XP_003083592.2">
    <property type="nucleotide sequence ID" value="XM_003083544.2"/>
</dbReference>